<feature type="transmembrane region" description="Helical" evidence="8">
    <location>
        <begin position="373"/>
        <end position="395"/>
    </location>
</feature>
<evidence type="ECO:0000256" key="2">
    <source>
        <dbReference type="ARBA" id="ARBA00022475"/>
    </source>
</evidence>
<dbReference type="InterPro" id="IPR050297">
    <property type="entry name" value="LipidA_mod_glycosyltrf_83"/>
</dbReference>
<reference evidence="10 11" key="1">
    <citation type="submission" date="2013-02" db="EMBL/GenBank/DDBJ databases">
        <authorList>
            <person name="Harkins D.M."/>
            <person name="Durkin A.S."/>
            <person name="Brinkac L.M."/>
            <person name="Haft D.H."/>
            <person name="Selengut J.D."/>
            <person name="Sanka R."/>
            <person name="DePew J."/>
            <person name="Purushe J."/>
            <person name="Tulsiani S.M."/>
            <person name="Graham G.C."/>
            <person name="Burns M.-A."/>
            <person name="Dohnt M.F."/>
            <person name="Smythe L.D."/>
            <person name="McKay D.B."/>
            <person name="Craig S.B."/>
            <person name="Vinetz J.M."/>
            <person name="Sutton G.G."/>
            <person name="Nierman W.C."/>
            <person name="Fouts D.E."/>
        </authorList>
    </citation>
    <scope>NUCLEOTIDE SEQUENCE [LARGE SCALE GENOMIC DNA]</scope>
    <source>
        <strain evidence="10 11">LT2186</strain>
    </source>
</reference>
<evidence type="ECO:0000256" key="6">
    <source>
        <dbReference type="ARBA" id="ARBA00022989"/>
    </source>
</evidence>
<keyword evidence="6 8" id="KW-1133">Transmembrane helix</keyword>
<dbReference type="PANTHER" id="PTHR33908">
    <property type="entry name" value="MANNOSYLTRANSFERASE YKCB-RELATED"/>
    <property type="match status" value="1"/>
</dbReference>
<feature type="transmembrane region" description="Helical" evidence="8">
    <location>
        <begin position="428"/>
        <end position="447"/>
    </location>
</feature>
<feature type="transmembrane region" description="Helical" evidence="8">
    <location>
        <begin position="401"/>
        <end position="419"/>
    </location>
</feature>
<feature type="transmembrane region" description="Helical" evidence="8">
    <location>
        <begin position="120"/>
        <end position="138"/>
    </location>
</feature>
<sequence>MNQISVDNKQPISVRILFIFLIVSVLPLILTLPLDMIDIDSSQYAEISREMVEGGNPFFIRDNGRRYLDKPILTFWKISLSFLIFGYQNFAFRLPALLFTFFSFWGIFKLTELYSESRLRAWISVFLYALSPGLYSMVVDPKIDVYLTPYLILVHTFYYLGFKRNQNYYYLMYFAMGLGFITKGPIAMVIPSISIGGDILFRRDWRRLLEMKLFPGVLLAILPPLLWSIPLYLEFQTYGPYFFLWIQSFGRFYVKMYNQKFNPLFFYSNFSWAFGVFILPFFGFVFDRIVTFLKQDKGKEVFQNILKNKYFNLDFVIGFWLFLFLFLISFSRYQLPQYIYWCLPAAAVIGSGVLESILLSLKDQKNKSWFNKLNQGLLLVTAVVFLIAVLVIPWISVEVGWSYLILPLAYLGVFLWVFFKSSTIGRLLAFWIFSASLFFSIVSLYLYPMLTSFQPSKEIGIWIRKYEPNKDKLFLFGVPASKRSYAYYSRRISRTLFDPAVLIDSVQKDGQRYLIVQDKWLPKLEEFFGNNLQFEIVKEFPSYKVATPEGKFFLKSHRDQIVGKVILMRASRKDFQKNESFKKR</sequence>
<proteinExistence type="predicted"/>
<gene>
    <name evidence="10" type="ORF">LEP1GSC151_2034</name>
</gene>
<dbReference type="BioCyc" id="LINT1001599:G11K9-386-MONOMER"/>
<feature type="transmembrane region" description="Helical" evidence="8">
    <location>
        <begin position="90"/>
        <end position="108"/>
    </location>
</feature>
<evidence type="ECO:0000313" key="11">
    <source>
        <dbReference type="Proteomes" id="UP000011776"/>
    </source>
</evidence>
<protein>
    <submittedName>
        <fullName evidence="10">Dolichyl-phosphate-mannose-protein mannosyltransferase</fullName>
    </submittedName>
</protein>
<evidence type="ECO:0000256" key="8">
    <source>
        <dbReference type="SAM" id="Phobius"/>
    </source>
</evidence>
<dbReference type="Pfam" id="PF13231">
    <property type="entry name" value="PMT_2"/>
    <property type="match status" value="1"/>
</dbReference>
<evidence type="ECO:0000259" key="9">
    <source>
        <dbReference type="Pfam" id="PF13231"/>
    </source>
</evidence>
<evidence type="ECO:0000256" key="7">
    <source>
        <dbReference type="ARBA" id="ARBA00023136"/>
    </source>
</evidence>
<dbReference type="AlphaFoldDB" id="M3GVV2"/>
<feature type="domain" description="Glycosyltransferase RgtA/B/C/D-like" evidence="9">
    <location>
        <begin position="69"/>
        <end position="227"/>
    </location>
</feature>
<feature type="transmembrane region" description="Helical" evidence="8">
    <location>
        <begin position="168"/>
        <end position="201"/>
    </location>
</feature>
<name>M3GVV2_LEPIR</name>
<feature type="transmembrane region" description="Helical" evidence="8">
    <location>
        <begin position="213"/>
        <end position="233"/>
    </location>
</feature>
<comment type="subcellular location">
    <subcellularLocation>
        <location evidence="1">Cell membrane</location>
        <topology evidence="1">Multi-pass membrane protein</topology>
    </subcellularLocation>
</comment>
<keyword evidence="2" id="KW-1003">Cell membrane</keyword>
<dbReference type="GO" id="GO:0009103">
    <property type="term" value="P:lipopolysaccharide biosynthetic process"/>
    <property type="evidence" value="ECO:0007669"/>
    <property type="project" value="UniProtKB-ARBA"/>
</dbReference>
<evidence type="ECO:0000256" key="1">
    <source>
        <dbReference type="ARBA" id="ARBA00004651"/>
    </source>
</evidence>
<keyword evidence="4 10" id="KW-0808">Transferase</keyword>
<dbReference type="InterPro" id="IPR038731">
    <property type="entry name" value="RgtA/B/C-like"/>
</dbReference>
<feature type="transmembrane region" description="Helical" evidence="8">
    <location>
        <begin position="12"/>
        <end position="34"/>
    </location>
</feature>
<dbReference type="PANTHER" id="PTHR33908:SF3">
    <property type="entry name" value="UNDECAPRENYL PHOSPHATE-ALPHA-4-AMINO-4-DEOXY-L-ARABINOSE ARABINOSYL TRANSFERASE"/>
    <property type="match status" value="1"/>
</dbReference>
<organism evidence="10 11">
    <name type="scientific">Leptospira interrogans serovar Grippotyphosa str. LT2186</name>
    <dbReference type="NCBI Taxonomy" id="1001599"/>
    <lineage>
        <taxon>Bacteria</taxon>
        <taxon>Pseudomonadati</taxon>
        <taxon>Spirochaetota</taxon>
        <taxon>Spirochaetia</taxon>
        <taxon>Leptospirales</taxon>
        <taxon>Leptospiraceae</taxon>
        <taxon>Leptospira</taxon>
    </lineage>
</organism>
<keyword evidence="7 8" id="KW-0472">Membrane</keyword>
<dbReference type="Proteomes" id="UP000011776">
    <property type="component" value="Unassembled WGS sequence"/>
</dbReference>
<keyword evidence="3 10" id="KW-0328">Glycosyltransferase</keyword>
<accession>M3GVV2</accession>
<evidence type="ECO:0000256" key="3">
    <source>
        <dbReference type="ARBA" id="ARBA00022676"/>
    </source>
</evidence>
<comment type="caution">
    <text evidence="10">The sequence shown here is derived from an EMBL/GenBank/DDBJ whole genome shotgun (WGS) entry which is preliminary data.</text>
</comment>
<dbReference type="GO" id="GO:0010041">
    <property type="term" value="P:response to iron(III) ion"/>
    <property type="evidence" value="ECO:0007669"/>
    <property type="project" value="TreeGrafter"/>
</dbReference>
<dbReference type="EMBL" id="AFME02000212">
    <property type="protein sequence ID" value="EMG10838.1"/>
    <property type="molecule type" value="Genomic_DNA"/>
</dbReference>
<evidence type="ECO:0000313" key="10">
    <source>
        <dbReference type="EMBL" id="EMG10838.1"/>
    </source>
</evidence>
<feature type="transmembrane region" description="Helical" evidence="8">
    <location>
        <begin position="270"/>
        <end position="290"/>
    </location>
</feature>
<keyword evidence="5 8" id="KW-0812">Transmembrane</keyword>
<dbReference type="GO" id="GO:0005886">
    <property type="term" value="C:plasma membrane"/>
    <property type="evidence" value="ECO:0007669"/>
    <property type="project" value="UniProtKB-SubCell"/>
</dbReference>
<dbReference type="GO" id="GO:0016763">
    <property type="term" value="F:pentosyltransferase activity"/>
    <property type="evidence" value="ECO:0007669"/>
    <property type="project" value="TreeGrafter"/>
</dbReference>
<evidence type="ECO:0000256" key="5">
    <source>
        <dbReference type="ARBA" id="ARBA00022692"/>
    </source>
</evidence>
<feature type="transmembrane region" description="Helical" evidence="8">
    <location>
        <begin position="311"/>
        <end position="332"/>
    </location>
</feature>
<feature type="transmembrane region" description="Helical" evidence="8">
    <location>
        <begin position="338"/>
        <end position="361"/>
    </location>
</feature>
<evidence type="ECO:0000256" key="4">
    <source>
        <dbReference type="ARBA" id="ARBA00022679"/>
    </source>
</evidence>